<name>A0A9X2JS28_9RHOB</name>
<dbReference type="EMBL" id="JAMYXC010000191">
    <property type="protein sequence ID" value="MCP1169306.1"/>
    <property type="molecule type" value="Genomic_DNA"/>
</dbReference>
<sequence>MCTFRRPQVVETLRSVDRQRLPDRMRLRIIVVDNDTTDTARPAIEAAATKAIWPVSYVHAPAGNISIARNAGLEAAGDVDWVAFLDDDEIAEPRWLATLLDCAQATGADGVFGPSLARYGDLAPPWIRAGDYHSNIPTRNAGSVITGHTCNALLRWNGAPWTGARFDLSRGRSGGEDTAFFLNLYKIGARFEICLDAVVKEEIEANRLSFRWLARRRYRSGQSFAAFASGRRAKILMIITASAKLLSCGLAAIPTALSTPQRNYWLLRGILHAGVVAGCINLAQAELYGIKTEGQI</sequence>
<accession>A0A9X2JS28</accession>
<dbReference type="InterPro" id="IPR029044">
    <property type="entry name" value="Nucleotide-diphossugar_trans"/>
</dbReference>
<dbReference type="PANTHER" id="PTHR43685">
    <property type="entry name" value="GLYCOSYLTRANSFERASE"/>
    <property type="match status" value="1"/>
</dbReference>
<comment type="caution">
    <text evidence="2">The sequence shown here is derived from an EMBL/GenBank/DDBJ whole genome shotgun (WGS) entry which is preliminary data.</text>
</comment>
<organism evidence="2 3">
    <name type="scientific">Limimaricola litoreus</name>
    <dbReference type="NCBI Taxonomy" id="2955316"/>
    <lineage>
        <taxon>Bacteria</taxon>
        <taxon>Pseudomonadati</taxon>
        <taxon>Pseudomonadota</taxon>
        <taxon>Alphaproteobacteria</taxon>
        <taxon>Rhodobacterales</taxon>
        <taxon>Paracoccaceae</taxon>
        <taxon>Limimaricola</taxon>
    </lineage>
</organism>
<dbReference type="SUPFAM" id="SSF53448">
    <property type="entry name" value="Nucleotide-diphospho-sugar transferases"/>
    <property type="match status" value="1"/>
</dbReference>
<dbReference type="InterPro" id="IPR050834">
    <property type="entry name" value="Glycosyltransf_2"/>
</dbReference>
<evidence type="ECO:0000313" key="3">
    <source>
        <dbReference type="Proteomes" id="UP001139477"/>
    </source>
</evidence>
<proteinExistence type="predicted"/>
<keyword evidence="3" id="KW-1185">Reference proteome</keyword>
<reference evidence="2" key="1">
    <citation type="submission" date="2022-06" db="EMBL/GenBank/DDBJ databases">
        <title>Limimaricola sediminis sp. nov., isolated from an intertidal sediment.</title>
        <authorList>
            <person name="Shao X."/>
        </authorList>
    </citation>
    <scope>NUCLEOTIDE SEQUENCE</scope>
    <source>
        <strain evidence="2">ASW11-118</strain>
    </source>
</reference>
<evidence type="ECO:0000313" key="2">
    <source>
        <dbReference type="EMBL" id="MCP1169306.1"/>
    </source>
</evidence>
<dbReference type="Gene3D" id="3.90.550.10">
    <property type="entry name" value="Spore Coat Polysaccharide Biosynthesis Protein SpsA, Chain A"/>
    <property type="match status" value="1"/>
</dbReference>
<dbReference type="Proteomes" id="UP001139477">
    <property type="component" value="Unassembled WGS sequence"/>
</dbReference>
<gene>
    <name evidence="2" type="ORF">NHG85_12375</name>
</gene>
<feature type="domain" description="Glycosyltransferase 2-like" evidence="1">
    <location>
        <begin position="3"/>
        <end position="145"/>
    </location>
</feature>
<evidence type="ECO:0000259" key="1">
    <source>
        <dbReference type="Pfam" id="PF00535"/>
    </source>
</evidence>
<dbReference type="InterPro" id="IPR001173">
    <property type="entry name" value="Glyco_trans_2-like"/>
</dbReference>
<dbReference type="CDD" id="cd00761">
    <property type="entry name" value="Glyco_tranf_GTA_type"/>
    <property type="match status" value="1"/>
</dbReference>
<dbReference type="AlphaFoldDB" id="A0A9X2JS28"/>
<protein>
    <submittedName>
        <fullName evidence="2">Glycosyltransferase</fullName>
    </submittedName>
</protein>
<dbReference type="Pfam" id="PF00535">
    <property type="entry name" value="Glycos_transf_2"/>
    <property type="match status" value="1"/>
</dbReference>
<dbReference type="PANTHER" id="PTHR43685:SF2">
    <property type="entry name" value="GLYCOSYLTRANSFERASE 2-LIKE DOMAIN-CONTAINING PROTEIN"/>
    <property type="match status" value="1"/>
</dbReference>